<evidence type="ECO:0000256" key="2">
    <source>
        <dbReference type="ARBA" id="ARBA00022649"/>
    </source>
</evidence>
<reference evidence="3 4" key="1">
    <citation type="submission" date="2018-06" db="EMBL/GenBank/DDBJ databases">
        <authorList>
            <consortium name="Pathogen Informatics"/>
            <person name="Doyle S."/>
        </authorList>
    </citation>
    <scope>NUCLEOTIDE SEQUENCE [LARGE SCALE GENOMIC DNA]</scope>
    <source>
        <strain evidence="4">NCTC 11391</strain>
    </source>
</reference>
<dbReference type="EC" id="3.1.-.-" evidence="3"/>
<evidence type="ECO:0000313" key="4">
    <source>
        <dbReference type="Proteomes" id="UP000254082"/>
    </source>
</evidence>
<name>A0A380JFN1_STRDO</name>
<dbReference type="GO" id="GO:0003677">
    <property type="term" value="F:DNA binding"/>
    <property type="evidence" value="ECO:0007669"/>
    <property type="project" value="InterPro"/>
</dbReference>
<dbReference type="AlphaFoldDB" id="A0A380JFN1"/>
<evidence type="ECO:0000256" key="1">
    <source>
        <dbReference type="ARBA" id="ARBA00007521"/>
    </source>
</evidence>
<dbReference type="InterPro" id="IPR003477">
    <property type="entry name" value="PemK-like"/>
</dbReference>
<gene>
    <name evidence="3" type="primary">pemK</name>
    <name evidence="3" type="ORF">NCTC11391_00885</name>
</gene>
<dbReference type="RefSeq" id="WP_115324951.1">
    <property type="nucleotide sequence ID" value="NZ_UHFA01000002.1"/>
</dbReference>
<proteinExistence type="inferred from homology"/>
<dbReference type="Proteomes" id="UP000254082">
    <property type="component" value="Unassembled WGS sequence"/>
</dbReference>
<dbReference type="EMBL" id="UHFA01000002">
    <property type="protein sequence ID" value="SUN35846.1"/>
    <property type="molecule type" value="Genomic_DNA"/>
</dbReference>
<accession>A0A380JFN1</accession>
<keyword evidence="2" id="KW-1277">Toxin-antitoxin system</keyword>
<dbReference type="GO" id="GO:0016787">
    <property type="term" value="F:hydrolase activity"/>
    <property type="evidence" value="ECO:0007669"/>
    <property type="project" value="UniProtKB-KW"/>
</dbReference>
<dbReference type="Pfam" id="PF02452">
    <property type="entry name" value="PemK_toxin"/>
    <property type="match status" value="1"/>
</dbReference>
<dbReference type="OrthoDB" id="9808744at2"/>
<keyword evidence="4" id="KW-1185">Reference proteome</keyword>
<dbReference type="InterPro" id="IPR011067">
    <property type="entry name" value="Plasmid_toxin/cell-grow_inhib"/>
</dbReference>
<organism evidence="3 4">
    <name type="scientific">Streptococcus downei MFe28</name>
    <dbReference type="NCBI Taxonomy" id="764290"/>
    <lineage>
        <taxon>Bacteria</taxon>
        <taxon>Bacillati</taxon>
        <taxon>Bacillota</taxon>
        <taxon>Bacilli</taxon>
        <taxon>Lactobacillales</taxon>
        <taxon>Streptococcaceae</taxon>
        <taxon>Streptococcus</taxon>
    </lineage>
</organism>
<dbReference type="SUPFAM" id="SSF50118">
    <property type="entry name" value="Cell growth inhibitor/plasmid maintenance toxic component"/>
    <property type="match status" value="1"/>
</dbReference>
<keyword evidence="3" id="KW-0378">Hydrolase</keyword>
<protein>
    <submittedName>
        <fullName evidence="3">PpGpp-regulated growth inhibitor</fullName>
        <ecNumber evidence="3">3.1.-.-</ecNumber>
    </submittedName>
</protein>
<sequence length="51" mass="5622">MTLKQGSIIKVNFNPQVGHEQAGYRPGMVVSNSFFNRISDLILVVPTRCAS</sequence>
<evidence type="ECO:0000313" key="3">
    <source>
        <dbReference type="EMBL" id="SUN35846.1"/>
    </source>
</evidence>
<dbReference type="Gene3D" id="2.30.30.110">
    <property type="match status" value="1"/>
</dbReference>
<comment type="similarity">
    <text evidence="1">Belongs to the PemK/MazF family.</text>
</comment>